<reference evidence="10" key="2">
    <citation type="submission" date="2025-09" db="UniProtKB">
        <authorList>
            <consortium name="Ensembl"/>
        </authorList>
    </citation>
    <scope>IDENTIFICATION</scope>
</reference>
<dbReference type="KEGG" id="kmr:108250007"/>
<evidence type="ECO:0000256" key="1">
    <source>
        <dbReference type="ARBA" id="ARBA00004236"/>
    </source>
</evidence>
<dbReference type="AlphaFoldDB" id="A0A3Q3FZ14"/>
<evidence type="ECO:0000256" key="6">
    <source>
        <dbReference type="ARBA" id="ARBA00023136"/>
    </source>
</evidence>
<comment type="subcellular location">
    <subcellularLocation>
        <location evidence="1">Cell membrane</location>
    </subcellularLocation>
    <subcellularLocation>
        <location evidence="2">Secreted</location>
    </subcellularLocation>
</comment>
<dbReference type="GeneID" id="108250007"/>
<sequence>MFFVTLILGVWLLPKANSLECHECLPGVYGNCNATTTKTTTCASENNLCAATRFTMFLGSFKLVDVKTKKCALAQECVQGSINFGVGRIVTNTMCCNRSRCNDQDVPEATSLSENGRRCLSCEGRECGRTLNCEKNEDYCIKSTMTKDEQKLTMKGCASKLLCLNNTIAEIKQLTGAEISCCHGDYCNSASSISAELLLLLLLPLLSLILF</sequence>
<dbReference type="Pfam" id="PF00087">
    <property type="entry name" value="Toxin_TOLIP"/>
    <property type="match status" value="1"/>
</dbReference>
<dbReference type="RefSeq" id="XP_017295167.1">
    <property type="nucleotide sequence ID" value="XM_017439678.3"/>
</dbReference>
<evidence type="ECO:0000256" key="2">
    <source>
        <dbReference type="ARBA" id="ARBA00004613"/>
    </source>
</evidence>
<dbReference type="GO" id="GO:0005886">
    <property type="term" value="C:plasma membrane"/>
    <property type="evidence" value="ECO:0007669"/>
    <property type="project" value="UniProtKB-SubCell"/>
</dbReference>
<feature type="domain" description="UPAR/Ly6" evidence="9">
    <location>
        <begin position="117"/>
        <end position="200"/>
    </location>
</feature>
<accession>A0A3Q3FZ14</accession>
<protein>
    <submittedName>
        <fullName evidence="10">Urokinase plasminogen activator surface receptor-like</fullName>
    </submittedName>
</protein>
<evidence type="ECO:0000313" key="11">
    <source>
        <dbReference type="Proteomes" id="UP000264800"/>
    </source>
</evidence>
<keyword evidence="11" id="KW-1185">Reference proteome</keyword>
<dbReference type="GeneTree" id="ENSGT00940000163304"/>
<dbReference type="PANTHER" id="PTHR20914:SF26">
    <property type="entry name" value="PHOSPHOLIPASE A2 INHIBITOR CNF-LIKE"/>
    <property type="match status" value="1"/>
</dbReference>
<evidence type="ECO:0000256" key="8">
    <source>
        <dbReference type="SAM" id="SignalP"/>
    </source>
</evidence>
<evidence type="ECO:0000313" key="10">
    <source>
        <dbReference type="Ensembl" id="ENSKMAP00000017507.1"/>
    </source>
</evidence>
<organism evidence="10 11">
    <name type="scientific">Kryptolebias marmoratus</name>
    <name type="common">Mangrove killifish</name>
    <name type="synonym">Rivulus marmoratus</name>
    <dbReference type="NCBI Taxonomy" id="37003"/>
    <lineage>
        <taxon>Eukaryota</taxon>
        <taxon>Metazoa</taxon>
        <taxon>Chordata</taxon>
        <taxon>Craniata</taxon>
        <taxon>Vertebrata</taxon>
        <taxon>Euteleostomi</taxon>
        <taxon>Actinopterygii</taxon>
        <taxon>Neopterygii</taxon>
        <taxon>Teleostei</taxon>
        <taxon>Neoteleostei</taxon>
        <taxon>Acanthomorphata</taxon>
        <taxon>Ovalentaria</taxon>
        <taxon>Atherinomorphae</taxon>
        <taxon>Cyprinodontiformes</taxon>
        <taxon>Rivulidae</taxon>
        <taxon>Kryptolebias</taxon>
    </lineage>
</organism>
<reference evidence="10" key="1">
    <citation type="submission" date="2025-08" db="UniProtKB">
        <authorList>
            <consortium name="Ensembl"/>
        </authorList>
    </citation>
    <scope>IDENTIFICATION</scope>
</reference>
<proteinExistence type="predicted"/>
<dbReference type="OMA" id="ILMCAIL"/>
<dbReference type="InterPro" id="IPR035076">
    <property type="entry name" value="Toxin/TOLIP"/>
</dbReference>
<keyword evidence="5 8" id="KW-0732">Signal</keyword>
<dbReference type="PROSITE" id="PS00983">
    <property type="entry name" value="LY6_UPAR"/>
    <property type="match status" value="1"/>
</dbReference>
<dbReference type="InterPro" id="IPR045860">
    <property type="entry name" value="Snake_toxin-like_sf"/>
</dbReference>
<evidence type="ECO:0000256" key="4">
    <source>
        <dbReference type="ARBA" id="ARBA00022525"/>
    </source>
</evidence>
<feature type="chain" id="PRO_5018609316" evidence="8">
    <location>
        <begin position="19"/>
        <end position="211"/>
    </location>
</feature>
<evidence type="ECO:0000256" key="5">
    <source>
        <dbReference type="ARBA" id="ARBA00022729"/>
    </source>
</evidence>
<dbReference type="Ensembl" id="ENSKMAT00000017750.1">
    <property type="protein sequence ID" value="ENSKMAP00000017507.1"/>
    <property type="gene ID" value="ENSKMAG00000013064.1"/>
</dbReference>
<evidence type="ECO:0000259" key="9">
    <source>
        <dbReference type="SMART" id="SM00134"/>
    </source>
</evidence>
<keyword evidence="7" id="KW-0325">Glycoprotein</keyword>
<dbReference type="InterPro" id="IPR016054">
    <property type="entry name" value="LY6_UPA_recep-like"/>
</dbReference>
<feature type="domain" description="UPAR/Ly6" evidence="9">
    <location>
        <begin position="19"/>
        <end position="113"/>
    </location>
</feature>
<dbReference type="Gene3D" id="2.10.60.10">
    <property type="entry name" value="CD59"/>
    <property type="match status" value="2"/>
</dbReference>
<dbReference type="OrthoDB" id="8447026at2759"/>
<dbReference type="Proteomes" id="UP000264800">
    <property type="component" value="Unplaced"/>
</dbReference>
<keyword evidence="6" id="KW-0472">Membrane</keyword>
<dbReference type="Pfam" id="PF00021">
    <property type="entry name" value="UPAR_LY6"/>
    <property type="match status" value="1"/>
</dbReference>
<keyword evidence="4" id="KW-0964">Secreted</keyword>
<dbReference type="InterPro" id="IPR050918">
    <property type="entry name" value="CNF-like_PLA2_Inhibitor"/>
</dbReference>
<dbReference type="GO" id="GO:0005576">
    <property type="term" value="C:extracellular region"/>
    <property type="evidence" value="ECO:0007669"/>
    <property type="project" value="UniProtKB-SubCell"/>
</dbReference>
<evidence type="ECO:0000256" key="3">
    <source>
        <dbReference type="ARBA" id="ARBA00022475"/>
    </source>
</evidence>
<evidence type="ECO:0000256" key="7">
    <source>
        <dbReference type="ARBA" id="ARBA00023180"/>
    </source>
</evidence>
<dbReference type="SMART" id="SM00134">
    <property type="entry name" value="LU"/>
    <property type="match status" value="2"/>
</dbReference>
<dbReference type="SUPFAM" id="SSF57302">
    <property type="entry name" value="Snake toxin-like"/>
    <property type="match status" value="2"/>
</dbReference>
<dbReference type="InterPro" id="IPR018363">
    <property type="entry name" value="CD59_antigen_CS"/>
</dbReference>
<name>A0A3Q3FZ14_KRYMA</name>
<dbReference type="STRING" id="37003.ENSKMAP00000017507"/>
<feature type="signal peptide" evidence="8">
    <location>
        <begin position="1"/>
        <end position="18"/>
    </location>
</feature>
<keyword evidence="3" id="KW-1003">Cell membrane</keyword>
<dbReference type="PANTHER" id="PTHR20914">
    <property type="entry name" value="LY6/PLAUR DOMAIN-CONTAINING PROTEIN 8"/>
    <property type="match status" value="1"/>
</dbReference>